<evidence type="ECO:0000313" key="8">
    <source>
        <dbReference type="EMBL" id="KAJ9585687.1"/>
    </source>
</evidence>
<keyword evidence="4" id="KW-0344">Guanine-nucleotide releasing factor</keyword>
<dbReference type="PROSITE" id="PS50002">
    <property type="entry name" value="SH3"/>
    <property type="match status" value="1"/>
</dbReference>
<dbReference type="Gene3D" id="2.30.30.40">
    <property type="entry name" value="SH3 Domains"/>
    <property type="match status" value="1"/>
</dbReference>
<evidence type="ECO:0000256" key="5">
    <source>
        <dbReference type="PROSITE-ProRule" id="PRU00192"/>
    </source>
</evidence>
<dbReference type="SUPFAM" id="SSF50044">
    <property type="entry name" value="SH3-domain"/>
    <property type="match status" value="1"/>
</dbReference>
<comment type="subcellular location">
    <subcellularLocation>
        <location evidence="1">Cytoplasm</location>
    </subcellularLocation>
</comment>
<dbReference type="PANTHER" id="PTHR47544">
    <property type="entry name" value="RHO GUANINE NUCLEOTIDE EXCHANGE FACTOR 4"/>
    <property type="match status" value="1"/>
</dbReference>
<dbReference type="GO" id="GO:0005737">
    <property type="term" value="C:cytoplasm"/>
    <property type="evidence" value="ECO:0007669"/>
    <property type="project" value="UniProtKB-SubCell"/>
</dbReference>
<name>A0AAD8EDE0_DIPPU</name>
<dbReference type="AlphaFoldDB" id="A0AAD8EDE0"/>
<keyword evidence="9" id="KW-1185">Reference proteome</keyword>
<sequence length="389" mass="43647">PNDDTTLPLLSHPRLADNKDFSQSQRNISGNASESVLQKFRKSFALTFHKKGGGASRKDRNPARVIISTTAAKKRLLQILSFKFGPLVWRSSKERKKGKKAARNAKCNSGDSGIQIEMASSSTHVTGGDSSESHDTDHQIDDEPLDEMDSPPAVRRRVTGDKASRPQSEVINQILIEKFKADLQTRVQNRHQQVRRTHSDLGGQRLFNWDVRNSYRRMFSTPSPIKMRPPRTSPPRPTNTDAVTLRNSSKRRARRPQLRRSISQPLGLNELSPLMRRKPGGMPIVARTSNTVLSEDEHDGRGGTGTSDDDMMSDSESSIASLTERKKSFEQAMDEDVAVLAEAVWDHVAMEPEELAFRAGDVIEVLDTVDRDWWWALEEKTVAGFLQLL</sequence>
<evidence type="ECO:0000313" key="9">
    <source>
        <dbReference type="Proteomes" id="UP001233999"/>
    </source>
</evidence>
<feature type="compositionally biased region" description="Basic residues" evidence="6">
    <location>
        <begin position="248"/>
        <end position="258"/>
    </location>
</feature>
<evidence type="ECO:0000256" key="3">
    <source>
        <dbReference type="ARBA" id="ARBA00022490"/>
    </source>
</evidence>
<evidence type="ECO:0000256" key="6">
    <source>
        <dbReference type="SAM" id="MobiDB-lite"/>
    </source>
</evidence>
<organism evidence="8 9">
    <name type="scientific">Diploptera punctata</name>
    <name type="common">Pacific beetle cockroach</name>
    <dbReference type="NCBI Taxonomy" id="6984"/>
    <lineage>
        <taxon>Eukaryota</taxon>
        <taxon>Metazoa</taxon>
        <taxon>Ecdysozoa</taxon>
        <taxon>Arthropoda</taxon>
        <taxon>Hexapoda</taxon>
        <taxon>Insecta</taxon>
        <taxon>Pterygota</taxon>
        <taxon>Neoptera</taxon>
        <taxon>Polyneoptera</taxon>
        <taxon>Dictyoptera</taxon>
        <taxon>Blattodea</taxon>
        <taxon>Blaberoidea</taxon>
        <taxon>Blaberidae</taxon>
        <taxon>Diplopterinae</taxon>
        <taxon>Diploptera</taxon>
    </lineage>
</organism>
<feature type="non-terminal residue" evidence="8">
    <location>
        <position position="389"/>
    </location>
</feature>
<evidence type="ECO:0000256" key="4">
    <source>
        <dbReference type="ARBA" id="ARBA00022658"/>
    </source>
</evidence>
<protein>
    <recommendedName>
        <fullName evidence="7">SH3 domain-containing protein</fullName>
    </recommendedName>
</protein>
<evidence type="ECO:0000259" key="7">
    <source>
        <dbReference type="PROSITE" id="PS50002"/>
    </source>
</evidence>
<proteinExistence type="predicted"/>
<feature type="compositionally biased region" description="Basic residues" evidence="6">
    <location>
        <begin position="93"/>
        <end position="103"/>
    </location>
</feature>
<comment type="caution">
    <text evidence="8">The sequence shown here is derived from an EMBL/GenBank/DDBJ whole genome shotgun (WGS) entry which is preliminary data.</text>
</comment>
<dbReference type="Pfam" id="PF00018">
    <property type="entry name" value="SH3_1"/>
    <property type="match status" value="1"/>
</dbReference>
<feature type="domain" description="SH3" evidence="7">
    <location>
        <begin position="336"/>
        <end position="389"/>
    </location>
</feature>
<dbReference type="GO" id="GO:0005085">
    <property type="term" value="F:guanyl-nucleotide exchange factor activity"/>
    <property type="evidence" value="ECO:0007669"/>
    <property type="project" value="UniProtKB-KW"/>
</dbReference>
<feature type="region of interest" description="Disordered" evidence="6">
    <location>
        <begin position="1"/>
        <end position="29"/>
    </location>
</feature>
<dbReference type="Proteomes" id="UP001233999">
    <property type="component" value="Unassembled WGS sequence"/>
</dbReference>
<reference evidence="8" key="2">
    <citation type="submission" date="2023-05" db="EMBL/GenBank/DDBJ databases">
        <authorList>
            <person name="Fouks B."/>
        </authorList>
    </citation>
    <scope>NUCLEOTIDE SEQUENCE</scope>
    <source>
        <strain evidence="8">Stay&amp;Tobe</strain>
        <tissue evidence="8">Testes</tissue>
    </source>
</reference>
<keyword evidence="2 5" id="KW-0728">SH3 domain</keyword>
<feature type="compositionally biased region" description="Polar residues" evidence="6">
    <location>
        <begin position="107"/>
        <end position="130"/>
    </location>
</feature>
<dbReference type="InterPro" id="IPR036028">
    <property type="entry name" value="SH3-like_dom_sf"/>
</dbReference>
<dbReference type="InterPro" id="IPR001452">
    <property type="entry name" value="SH3_domain"/>
</dbReference>
<feature type="compositionally biased region" description="Basic and acidic residues" evidence="6">
    <location>
        <begin position="131"/>
        <end position="141"/>
    </location>
</feature>
<evidence type="ECO:0000256" key="2">
    <source>
        <dbReference type="ARBA" id="ARBA00022443"/>
    </source>
</evidence>
<evidence type="ECO:0000256" key="1">
    <source>
        <dbReference type="ARBA" id="ARBA00004496"/>
    </source>
</evidence>
<keyword evidence="3" id="KW-0963">Cytoplasm</keyword>
<dbReference type="PANTHER" id="PTHR47544:SF3">
    <property type="entry name" value="RHO GUANINE NUCLEOTIDE EXCHANGE FACTOR 4 ISOFORM X1"/>
    <property type="match status" value="1"/>
</dbReference>
<reference evidence="8" key="1">
    <citation type="journal article" date="2023" name="IScience">
        <title>Live-bearing cockroach genome reveals convergent evolutionary mechanisms linked to viviparity in insects and beyond.</title>
        <authorList>
            <person name="Fouks B."/>
            <person name="Harrison M.C."/>
            <person name="Mikhailova A.A."/>
            <person name="Marchal E."/>
            <person name="English S."/>
            <person name="Carruthers M."/>
            <person name="Jennings E.C."/>
            <person name="Chiamaka E.L."/>
            <person name="Frigard R.A."/>
            <person name="Pippel M."/>
            <person name="Attardo G.M."/>
            <person name="Benoit J.B."/>
            <person name="Bornberg-Bauer E."/>
            <person name="Tobe S.S."/>
        </authorList>
    </citation>
    <scope>NUCLEOTIDE SEQUENCE</scope>
    <source>
        <strain evidence="8">Stay&amp;Tobe</strain>
    </source>
</reference>
<feature type="region of interest" description="Disordered" evidence="6">
    <location>
        <begin position="93"/>
        <end position="165"/>
    </location>
</feature>
<dbReference type="EMBL" id="JASPKZ010007251">
    <property type="protein sequence ID" value="KAJ9585687.1"/>
    <property type="molecule type" value="Genomic_DNA"/>
</dbReference>
<accession>A0AAD8EDE0</accession>
<feature type="region of interest" description="Disordered" evidence="6">
    <location>
        <begin position="220"/>
        <end position="320"/>
    </location>
</feature>
<gene>
    <name evidence="8" type="ORF">L9F63_002477</name>
</gene>